<dbReference type="PANTHER" id="PTHR24559">
    <property type="entry name" value="TRANSPOSON TY3-I GAG-POL POLYPROTEIN"/>
    <property type="match status" value="1"/>
</dbReference>
<protein>
    <submittedName>
        <fullName evidence="1">Uncharacterized protein</fullName>
    </submittedName>
</protein>
<reference evidence="1" key="1">
    <citation type="journal article" date="2022" name="Int. J. Mol. Sci.">
        <title>Draft Genome of Tanacetum Coccineum: Genomic Comparison of Closely Related Tanacetum-Family Plants.</title>
        <authorList>
            <person name="Yamashiro T."/>
            <person name="Shiraishi A."/>
            <person name="Nakayama K."/>
            <person name="Satake H."/>
        </authorList>
    </citation>
    <scope>NUCLEOTIDE SEQUENCE</scope>
</reference>
<dbReference type="Gene3D" id="3.10.10.10">
    <property type="entry name" value="HIV Type 1 Reverse Transcriptase, subunit A, domain 1"/>
    <property type="match status" value="2"/>
</dbReference>
<dbReference type="InterPro" id="IPR043502">
    <property type="entry name" value="DNA/RNA_pol_sf"/>
</dbReference>
<dbReference type="EMBL" id="BQNB010018484">
    <property type="protein sequence ID" value="GJT74925.1"/>
    <property type="molecule type" value="Genomic_DNA"/>
</dbReference>
<proteinExistence type="predicted"/>
<reference evidence="1" key="2">
    <citation type="submission" date="2022-01" db="EMBL/GenBank/DDBJ databases">
        <authorList>
            <person name="Yamashiro T."/>
            <person name="Shiraishi A."/>
            <person name="Satake H."/>
            <person name="Nakayama K."/>
        </authorList>
    </citation>
    <scope>NUCLEOTIDE SEQUENCE</scope>
</reference>
<dbReference type="SUPFAM" id="SSF56672">
    <property type="entry name" value="DNA/RNA polymerases"/>
    <property type="match status" value="1"/>
</dbReference>
<dbReference type="PANTHER" id="PTHR24559:SF444">
    <property type="entry name" value="REVERSE TRANSCRIPTASE DOMAIN-CONTAINING PROTEIN"/>
    <property type="match status" value="1"/>
</dbReference>
<dbReference type="InterPro" id="IPR053134">
    <property type="entry name" value="RNA-dir_DNA_polymerase"/>
</dbReference>
<organism evidence="1 2">
    <name type="scientific">Tanacetum coccineum</name>
    <dbReference type="NCBI Taxonomy" id="301880"/>
    <lineage>
        <taxon>Eukaryota</taxon>
        <taxon>Viridiplantae</taxon>
        <taxon>Streptophyta</taxon>
        <taxon>Embryophyta</taxon>
        <taxon>Tracheophyta</taxon>
        <taxon>Spermatophyta</taxon>
        <taxon>Magnoliopsida</taxon>
        <taxon>eudicotyledons</taxon>
        <taxon>Gunneridae</taxon>
        <taxon>Pentapetalae</taxon>
        <taxon>asterids</taxon>
        <taxon>campanulids</taxon>
        <taxon>Asterales</taxon>
        <taxon>Asteraceae</taxon>
        <taxon>Asteroideae</taxon>
        <taxon>Anthemideae</taxon>
        <taxon>Anthemidinae</taxon>
        <taxon>Tanacetum</taxon>
    </lineage>
</organism>
<evidence type="ECO:0000313" key="2">
    <source>
        <dbReference type="Proteomes" id="UP001151760"/>
    </source>
</evidence>
<evidence type="ECO:0000313" key="1">
    <source>
        <dbReference type="EMBL" id="GJT74925.1"/>
    </source>
</evidence>
<gene>
    <name evidence="1" type="ORF">Tco_1041650</name>
</gene>
<name>A0ABQ5GI73_9ASTR</name>
<dbReference type="Proteomes" id="UP001151760">
    <property type="component" value="Unassembled WGS sequence"/>
</dbReference>
<sequence>MLRVLGERPEEKVRHSKSTKVKEQKLKDIVIVRNFSEVFLDDLSGLPSSPEIKFRIDLIPGAMPVMKSLYRLAPFKMEELSSQLRELHDKGLIRPSWGALIDLRSRYHQLRVHEDDIPKTAFRTRYENFEFTVMPFDLTNAPVVFMDLLNRLEEVQFLGHVINGDGLHVRLAIYNRQFIEDFSKLAKPFTILTQKNKEYIWGEEQKRAFQTLKDKLCNVPVLALPDRPEDFIIRSIKDKILAAPNEASEGVDAPAECCEG</sequence>
<comment type="caution">
    <text evidence="1">The sequence shown here is derived from an EMBL/GenBank/DDBJ whole genome shotgun (WGS) entry which is preliminary data.</text>
</comment>
<dbReference type="InterPro" id="IPR043128">
    <property type="entry name" value="Rev_trsase/Diguanyl_cyclase"/>
</dbReference>
<keyword evidence="2" id="KW-1185">Reference proteome</keyword>
<accession>A0ABQ5GI73</accession>
<dbReference type="Gene3D" id="3.30.70.270">
    <property type="match status" value="2"/>
</dbReference>